<name>A0A0G4B2P8_9BACT</name>
<evidence type="ECO:0000313" key="2">
    <source>
        <dbReference type="Proteomes" id="UP000035648"/>
    </source>
</evidence>
<dbReference type="KEGG" id="bbgw:UT28_C0001G0016"/>
<protein>
    <submittedName>
        <fullName evidence="1">Uncharacterized protein</fullName>
    </submittedName>
</protein>
<evidence type="ECO:0000313" key="1">
    <source>
        <dbReference type="EMBL" id="AKM81835.1"/>
    </source>
</evidence>
<organism evidence="1 2">
    <name type="scientific">Berkelbacteria bacterium GW2011_GWE1_39_12</name>
    <dbReference type="NCBI Taxonomy" id="1618337"/>
    <lineage>
        <taxon>Bacteria</taxon>
        <taxon>Candidatus Berkelbacteria</taxon>
    </lineage>
</organism>
<accession>A0A0G4B2P8</accession>
<gene>
    <name evidence="1" type="ORF">UT28_C0001G0016</name>
</gene>
<proteinExistence type="predicted"/>
<dbReference type="Proteomes" id="UP000035648">
    <property type="component" value="Chromosome"/>
</dbReference>
<dbReference type="AlphaFoldDB" id="A0A0G4B2P8"/>
<reference evidence="1 2" key="1">
    <citation type="journal article" date="2015" name="Nature">
        <title>rRNA introns, odd ribosomes, and small enigmatic genomes across a large radiation of phyla.</title>
        <authorList>
            <person name="Brown C.T."/>
            <person name="Hug L.A."/>
            <person name="Thomas B.C."/>
            <person name="Sharon I."/>
            <person name="Castelle C.J."/>
            <person name="Singh A."/>
            <person name="Wilkins M.J."/>
            <person name="Williams K.H."/>
            <person name="Banfield J.F."/>
        </authorList>
    </citation>
    <scope>NUCLEOTIDE SEQUENCE [LARGE SCALE GENOMIC DNA]</scope>
</reference>
<sequence length="140" mass="16100">MERDLEYKRLGSEVVVLYRSRCVADRGFTMDDVISERFPDAICIKEFPDLTNSDITILLLDGSGRQEELHIDPPKEMESEGILDDLSDICSYIERKYHSVLLGGCVMSDSFHKVFGSKVAVKDFLLKRYPDRYNEVLTQL</sequence>
<dbReference type="EMBL" id="CP011213">
    <property type="protein sequence ID" value="AKM81835.1"/>
    <property type="molecule type" value="Genomic_DNA"/>
</dbReference>